<evidence type="ECO:0000313" key="2">
    <source>
        <dbReference type="EMBL" id="MFC3193776.1"/>
    </source>
</evidence>
<feature type="transmembrane region" description="Helical" evidence="1">
    <location>
        <begin position="525"/>
        <end position="543"/>
    </location>
</feature>
<feature type="transmembrane region" description="Helical" evidence="1">
    <location>
        <begin position="341"/>
        <end position="357"/>
    </location>
</feature>
<feature type="transmembrane region" description="Helical" evidence="1">
    <location>
        <begin position="12"/>
        <end position="29"/>
    </location>
</feature>
<dbReference type="EMBL" id="JBHRTS010000003">
    <property type="protein sequence ID" value="MFC3193776.1"/>
    <property type="molecule type" value="Genomic_DNA"/>
</dbReference>
<proteinExistence type="predicted"/>
<sequence length="1046" mass="113360">MNLTQSSIKNPASIAVILALITLFGYLAIKDRPIQLLPNLSQPQISIFNNWRAAAPAEMESNIIEPQETILRRTPGLTEITSNINRGFTNTTLTFEQDTDMQQAFINVINNLNQAPPLPVDAGEPFVAVGGQGQPNVASIQVYTQKDNTDADYTSAEYEHVFDEVIEPRLARIPGVSRVNMNSRRPLEVRINFDPYQAAALGVPIASVSQSIAAATDVSAGFADVGRRQYTVRFLGQHDLDQLNNMIVAWVDDRPVQLSEIASVDKVPVDGFGVNKRNGYPSYYITLQSGSDSNTVAILDEVNLAIDELNAGPLDDAGLIIELSYDASVYIRRAIDLVKNNLGLGVLLSIGTLFFFLRDRRSTLIIATSIPVSLLVAFMALKVFDLSLNVISLAGLAFAVGLILDAAIIVQENIVRYRQDGMPLSAAVVKGASQVQGALFASTVTTIAIFLPILFLEGMEGQMFSDLAITLSVSVVASLLAAITIIPVASRLWLKPSAKADPHQHWWDNITRWVMQLTSSSRKRHAWIIGLLSMSMLIVVGLMPKADFLPPAKADAVQVFFNAPPGVTTEVYENEIGRIIVDRLRPHMDHQQEPFIKGYNLSMFGTNSILYLYPLNPEDTELFVEMLSGDMLKGIPDTTAYPSRASLLGVGNNGGRSITVNLQGADLSGLMQAARQSMPVIQQALPGAMVRPLSGLSLSEPELQIIPNEHRINEVGLTSRALASAIRAFTGGLFVGEYFDGNNRYNMILRSDGWSNPDQLAAMPIATPLAGAQTIGSLATIQRTVGPSRIQRVDGQKTISLQVLPAAAMTVEEALDQLRDVAGPQIRTLLPDGAAIQYKGSADRLESALGDMLNNFMLAILILFLMMAAIFKSMKDSLLVLAVMPLALAGGLLALKLLNLVSYQSLDMLTMIGFIILLGLVVNNAILLVSQTREAESGGLSRVAAVNQAVRVRARPVYMSTLTSIFGMLPLLMIPGVGSDIYRGLATVIIGGMIFSLLFTLVLMPGLLQLGQPGDWVHRLNQWLTRNQQSTTADGEHVAGNQGVKT</sequence>
<dbReference type="InterPro" id="IPR001036">
    <property type="entry name" value="Acrflvin-R"/>
</dbReference>
<dbReference type="Pfam" id="PF00873">
    <property type="entry name" value="ACR_tran"/>
    <property type="match status" value="1"/>
</dbReference>
<keyword evidence="1" id="KW-0812">Transmembrane</keyword>
<feature type="transmembrane region" description="Helical" evidence="1">
    <location>
        <begin position="981"/>
        <end position="1003"/>
    </location>
</feature>
<accession>A0ABV7JCF6</accession>
<keyword evidence="1" id="KW-0472">Membrane</keyword>
<keyword evidence="1" id="KW-1133">Transmembrane helix</keyword>
<dbReference type="Gene3D" id="3.30.2090.10">
    <property type="entry name" value="Multidrug efflux transporter AcrB TolC docking domain, DN and DC subdomains"/>
    <property type="match status" value="2"/>
</dbReference>
<name>A0ABV7JCF6_9GAMM</name>
<dbReference type="Gene3D" id="3.30.70.1320">
    <property type="entry name" value="Multidrug efflux transporter AcrB pore domain like"/>
    <property type="match status" value="1"/>
</dbReference>
<feature type="transmembrane region" description="Helical" evidence="1">
    <location>
        <begin position="390"/>
        <end position="410"/>
    </location>
</feature>
<dbReference type="Gene3D" id="1.20.1640.10">
    <property type="entry name" value="Multidrug efflux transporter AcrB transmembrane domain"/>
    <property type="match status" value="2"/>
</dbReference>
<comment type="caution">
    <text evidence="2">The sequence shown here is derived from an EMBL/GenBank/DDBJ whole genome shotgun (WGS) entry which is preliminary data.</text>
</comment>
<feature type="transmembrane region" description="Helical" evidence="1">
    <location>
        <begin position="431"/>
        <end position="455"/>
    </location>
</feature>
<feature type="transmembrane region" description="Helical" evidence="1">
    <location>
        <begin position="910"/>
        <end position="929"/>
    </location>
</feature>
<dbReference type="SUPFAM" id="SSF82866">
    <property type="entry name" value="Multidrug efflux transporter AcrB transmembrane domain"/>
    <property type="match status" value="2"/>
</dbReference>
<dbReference type="SUPFAM" id="SSF82714">
    <property type="entry name" value="Multidrug efflux transporter AcrB TolC docking domain, DN and DC subdomains"/>
    <property type="match status" value="2"/>
</dbReference>
<protein>
    <submittedName>
        <fullName evidence="2">Efflux RND transporter permease subunit</fullName>
    </submittedName>
</protein>
<feature type="transmembrane region" description="Helical" evidence="1">
    <location>
        <begin position="878"/>
        <end position="898"/>
    </location>
</feature>
<feature type="transmembrane region" description="Helical" evidence="1">
    <location>
        <begin position="852"/>
        <end position="871"/>
    </location>
</feature>
<dbReference type="SUPFAM" id="SSF82693">
    <property type="entry name" value="Multidrug efflux transporter AcrB pore domain, PN1, PN2, PC1 and PC2 subdomains"/>
    <property type="match status" value="2"/>
</dbReference>
<gene>
    <name evidence="2" type="ORF">ACFODZ_05945</name>
</gene>
<dbReference type="PANTHER" id="PTHR32063">
    <property type="match status" value="1"/>
</dbReference>
<evidence type="ECO:0000313" key="3">
    <source>
        <dbReference type="Proteomes" id="UP001595533"/>
    </source>
</evidence>
<reference evidence="3" key="1">
    <citation type="journal article" date="2019" name="Int. J. Syst. Evol. Microbiol.">
        <title>The Global Catalogue of Microorganisms (GCM) 10K type strain sequencing project: providing services to taxonomists for standard genome sequencing and annotation.</title>
        <authorList>
            <consortium name="The Broad Institute Genomics Platform"/>
            <consortium name="The Broad Institute Genome Sequencing Center for Infectious Disease"/>
            <person name="Wu L."/>
            <person name="Ma J."/>
        </authorList>
    </citation>
    <scope>NUCLEOTIDE SEQUENCE [LARGE SCALE GENOMIC DNA]</scope>
    <source>
        <strain evidence="3">KCTC 42953</strain>
    </source>
</reference>
<organism evidence="2 3">
    <name type="scientific">Marinicella sediminis</name>
    <dbReference type="NCBI Taxonomy" id="1792834"/>
    <lineage>
        <taxon>Bacteria</taxon>
        <taxon>Pseudomonadati</taxon>
        <taxon>Pseudomonadota</taxon>
        <taxon>Gammaproteobacteria</taxon>
        <taxon>Lysobacterales</taxon>
        <taxon>Marinicellaceae</taxon>
        <taxon>Marinicella</taxon>
    </lineage>
</organism>
<dbReference type="PRINTS" id="PR00702">
    <property type="entry name" value="ACRIFLAVINRP"/>
</dbReference>
<feature type="transmembrane region" description="Helical" evidence="1">
    <location>
        <begin position="467"/>
        <end position="489"/>
    </location>
</feature>
<keyword evidence="3" id="KW-1185">Reference proteome</keyword>
<feature type="transmembrane region" description="Helical" evidence="1">
    <location>
        <begin position="957"/>
        <end position="975"/>
    </location>
</feature>
<dbReference type="Gene3D" id="3.30.70.1440">
    <property type="entry name" value="Multidrug efflux transporter AcrB pore domain"/>
    <property type="match status" value="1"/>
</dbReference>
<dbReference type="RefSeq" id="WP_077411423.1">
    <property type="nucleotide sequence ID" value="NZ_JBHRTS010000003.1"/>
</dbReference>
<evidence type="ECO:0000256" key="1">
    <source>
        <dbReference type="SAM" id="Phobius"/>
    </source>
</evidence>
<dbReference type="InterPro" id="IPR027463">
    <property type="entry name" value="AcrB_DN_DC_subdom"/>
</dbReference>
<dbReference type="Gene3D" id="3.30.70.1430">
    <property type="entry name" value="Multidrug efflux transporter AcrB pore domain"/>
    <property type="match status" value="2"/>
</dbReference>
<feature type="transmembrane region" description="Helical" evidence="1">
    <location>
        <begin position="364"/>
        <end position="384"/>
    </location>
</feature>
<dbReference type="Proteomes" id="UP001595533">
    <property type="component" value="Unassembled WGS sequence"/>
</dbReference>
<dbReference type="PANTHER" id="PTHR32063:SF0">
    <property type="entry name" value="SWARMING MOTILITY PROTEIN SWRC"/>
    <property type="match status" value="1"/>
</dbReference>